<organism evidence="1 2">
    <name type="scientific">Glossina palpalis gambiensis</name>
    <dbReference type="NCBI Taxonomy" id="67801"/>
    <lineage>
        <taxon>Eukaryota</taxon>
        <taxon>Metazoa</taxon>
        <taxon>Ecdysozoa</taxon>
        <taxon>Arthropoda</taxon>
        <taxon>Hexapoda</taxon>
        <taxon>Insecta</taxon>
        <taxon>Pterygota</taxon>
        <taxon>Neoptera</taxon>
        <taxon>Endopterygota</taxon>
        <taxon>Diptera</taxon>
        <taxon>Brachycera</taxon>
        <taxon>Muscomorpha</taxon>
        <taxon>Hippoboscoidea</taxon>
        <taxon>Glossinidae</taxon>
        <taxon>Glossina</taxon>
    </lineage>
</organism>
<proteinExistence type="predicted"/>
<evidence type="ECO:0000313" key="1">
    <source>
        <dbReference type="EnsemblMetazoa" id="GPPI023453-PA"/>
    </source>
</evidence>
<accession>A0A1B0B9X6</accession>
<protein>
    <submittedName>
        <fullName evidence="1">Uncharacterized protein</fullName>
    </submittedName>
</protein>
<keyword evidence="2" id="KW-1185">Reference proteome</keyword>
<evidence type="ECO:0000313" key="2">
    <source>
        <dbReference type="Proteomes" id="UP000092460"/>
    </source>
</evidence>
<name>A0A1B0B9X6_9MUSC</name>
<dbReference type="EMBL" id="JXJN01010629">
    <property type="status" value="NOT_ANNOTATED_CDS"/>
    <property type="molecule type" value="Genomic_DNA"/>
</dbReference>
<reference evidence="2" key="1">
    <citation type="submission" date="2015-01" db="EMBL/GenBank/DDBJ databases">
        <authorList>
            <person name="Aksoy S."/>
            <person name="Warren W."/>
            <person name="Wilson R.K."/>
        </authorList>
    </citation>
    <scope>NUCLEOTIDE SEQUENCE [LARGE SCALE GENOMIC DNA]</scope>
    <source>
        <strain evidence="2">IAEA</strain>
    </source>
</reference>
<dbReference type="Proteomes" id="UP000092460">
    <property type="component" value="Unassembled WGS sequence"/>
</dbReference>
<sequence>AGGSLEEKKIGNAKGNGYSNNGSDFIRIPALETVETGTSSCRSTTNWRNIFVAIEPRSTLKGFSAGSCIFIAARPIHLTLLSNSSAELSKAVPSVGFMVHLPFFGRSFCIIFKLPLPCKLLQTTSATNCSLVSSAFGV</sequence>
<reference evidence="1" key="2">
    <citation type="submission" date="2020-05" db="UniProtKB">
        <authorList>
            <consortium name="EnsemblMetazoa"/>
        </authorList>
    </citation>
    <scope>IDENTIFICATION</scope>
    <source>
        <strain evidence="1">IAEA</strain>
    </source>
</reference>
<dbReference type="VEuPathDB" id="VectorBase:GPPI023453"/>
<dbReference type="AlphaFoldDB" id="A0A1B0B9X6"/>
<dbReference type="EnsemblMetazoa" id="GPPI023453-RA">
    <property type="protein sequence ID" value="GPPI023453-PA"/>
    <property type="gene ID" value="GPPI023453"/>
</dbReference>